<accession>A0A5B7CPY4</accession>
<gene>
    <name evidence="2" type="ORF">E2C01_003041</name>
</gene>
<feature type="region of interest" description="Disordered" evidence="1">
    <location>
        <begin position="1"/>
        <end position="29"/>
    </location>
</feature>
<reference evidence="2 3" key="1">
    <citation type="submission" date="2019-05" db="EMBL/GenBank/DDBJ databases">
        <title>Another draft genome of Portunus trituberculatus and its Hox gene families provides insights of decapod evolution.</title>
        <authorList>
            <person name="Jeong J.-H."/>
            <person name="Song I."/>
            <person name="Kim S."/>
            <person name="Choi T."/>
            <person name="Kim D."/>
            <person name="Ryu S."/>
            <person name="Kim W."/>
        </authorList>
    </citation>
    <scope>NUCLEOTIDE SEQUENCE [LARGE SCALE GENOMIC DNA]</scope>
    <source>
        <tissue evidence="2">Muscle</tissue>
    </source>
</reference>
<evidence type="ECO:0000313" key="3">
    <source>
        <dbReference type="Proteomes" id="UP000324222"/>
    </source>
</evidence>
<organism evidence="2 3">
    <name type="scientific">Portunus trituberculatus</name>
    <name type="common">Swimming crab</name>
    <name type="synonym">Neptunus trituberculatus</name>
    <dbReference type="NCBI Taxonomy" id="210409"/>
    <lineage>
        <taxon>Eukaryota</taxon>
        <taxon>Metazoa</taxon>
        <taxon>Ecdysozoa</taxon>
        <taxon>Arthropoda</taxon>
        <taxon>Crustacea</taxon>
        <taxon>Multicrustacea</taxon>
        <taxon>Malacostraca</taxon>
        <taxon>Eumalacostraca</taxon>
        <taxon>Eucarida</taxon>
        <taxon>Decapoda</taxon>
        <taxon>Pleocyemata</taxon>
        <taxon>Brachyura</taxon>
        <taxon>Eubrachyura</taxon>
        <taxon>Portunoidea</taxon>
        <taxon>Portunidae</taxon>
        <taxon>Portuninae</taxon>
        <taxon>Portunus</taxon>
    </lineage>
</organism>
<keyword evidence="3" id="KW-1185">Reference proteome</keyword>
<evidence type="ECO:0000256" key="1">
    <source>
        <dbReference type="SAM" id="MobiDB-lite"/>
    </source>
</evidence>
<dbReference type="AlphaFoldDB" id="A0A5B7CPY4"/>
<sequence length="168" mass="17841">MTQGSRGGAIPTSLGSWGTAAAARGPTSPAMPRIRVYDQRAGHLVPTGGVAKEGRRGELICCSLTQLARDLSGGSPMSAPSLCLFLCLSCEGSADSLTARSTSIVQNTFTTINASLSVSVTHLEVDRVRIIKAAPNLIIMAVEVRLKEVWVMHHHTVISRFLKSLTDL</sequence>
<proteinExistence type="predicted"/>
<dbReference type="EMBL" id="VSRR010000116">
    <property type="protein sequence ID" value="MPC10406.1"/>
    <property type="molecule type" value="Genomic_DNA"/>
</dbReference>
<dbReference type="Proteomes" id="UP000324222">
    <property type="component" value="Unassembled WGS sequence"/>
</dbReference>
<comment type="caution">
    <text evidence="2">The sequence shown here is derived from an EMBL/GenBank/DDBJ whole genome shotgun (WGS) entry which is preliminary data.</text>
</comment>
<name>A0A5B7CPY4_PORTR</name>
<protein>
    <submittedName>
        <fullName evidence="2">Uncharacterized protein</fullName>
    </submittedName>
</protein>
<evidence type="ECO:0000313" key="2">
    <source>
        <dbReference type="EMBL" id="MPC10406.1"/>
    </source>
</evidence>